<keyword evidence="4" id="KW-1185">Reference proteome</keyword>
<reference evidence="3" key="1">
    <citation type="submission" date="2022-09" db="EMBL/GenBank/DDBJ databases">
        <authorList>
            <person name="Cesa-Luna C."/>
            <person name="Girard L."/>
            <person name="Lood C."/>
            <person name="Hofte M."/>
            <person name="De Mot R."/>
        </authorList>
    </citation>
    <scope>NUCLEOTIDE SEQUENCE</scope>
    <source>
        <strain evidence="3">B1M3-32</strain>
    </source>
</reference>
<dbReference type="Proteomes" id="UP001139955">
    <property type="component" value="Unassembled WGS sequence"/>
</dbReference>
<dbReference type="Pfam" id="PF14947">
    <property type="entry name" value="HTH_45"/>
    <property type="match status" value="1"/>
</dbReference>
<feature type="domain" description="ArnR1-like winged helix-turn-helix" evidence="2">
    <location>
        <begin position="188"/>
        <end position="224"/>
    </location>
</feature>
<dbReference type="EMBL" id="JAOSKY010000004">
    <property type="protein sequence ID" value="MCU7247963.1"/>
    <property type="molecule type" value="Genomic_DNA"/>
</dbReference>
<name>A0A9X2XFX0_9PSED</name>
<dbReference type="InterPro" id="IPR038723">
    <property type="entry name" value="ArnR1-like_HTH"/>
</dbReference>
<feature type="transmembrane region" description="Helical" evidence="1">
    <location>
        <begin position="20"/>
        <end position="39"/>
    </location>
</feature>
<keyword evidence="1" id="KW-0812">Transmembrane</keyword>
<proteinExistence type="predicted"/>
<evidence type="ECO:0000256" key="1">
    <source>
        <dbReference type="SAM" id="Phobius"/>
    </source>
</evidence>
<evidence type="ECO:0000259" key="2">
    <source>
        <dbReference type="Pfam" id="PF14947"/>
    </source>
</evidence>
<dbReference type="AlphaFoldDB" id="A0A9X2XFX0"/>
<keyword evidence="1" id="KW-1133">Transmembrane helix</keyword>
<reference evidence="3" key="2">
    <citation type="journal article" date="2023" name="mSystems">
        <title>Charting the Lipopeptidome of Nonpathogenic Pseudomonas.</title>
        <authorList>
            <person name="Cesa-Luna C."/>
            <person name="Geudens N."/>
            <person name="Girard L."/>
            <person name="De Roo V."/>
            <person name="Maklad H.R."/>
            <person name="Martins J.C."/>
            <person name="Hofte M."/>
            <person name="De Mot R."/>
        </authorList>
    </citation>
    <scope>NUCLEOTIDE SEQUENCE</scope>
    <source>
        <strain evidence="3">B1M3-32</strain>
    </source>
</reference>
<accession>A0A9X2XFX0</accession>
<keyword evidence="1" id="KW-0472">Membrane</keyword>
<evidence type="ECO:0000313" key="3">
    <source>
        <dbReference type="EMBL" id="MCU7247963.1"/>
    </source>
</evidence>
<sequence>MDAWNGFWGWLVSLINGAWVGFQWPHAALLITWIVIANFKEQLATTIGRVNEVGPVKLFNPPAPSQVEPAGTNVLGAGVDAETIETPASTGNRGIPLPPIVFPHTMSVARRNLDLEVDGIQGSELTEYLKSRLSFVRALLDFEWIYLMIFGGQIEFLTFLNQKVGLICSREEAAGLWDIHKAKFEGKLDAWSMDQYINFLFLKELVQQDGQNYMITAKGREFLMWMIQASRSTQKPW</sequence>
<protein>
    <submittedName>
        <fullName evidence="3">Winged helix-turn-helix domain-containing protein</fullName>
    </submittedName>
</protein>
<gene>
    <name evidence="3" type="ORF">OC940_09150</name>
</gene>
<comment type="caution">
    <text evidence="3">The sequence shown here is derived from an EMBL/GenBank/DDBJ whole genome shotgun (WGS) entry which is preliminary data.</text>
</comment>
<organism evidence="3 4">
    <name type="scientific">Pseudomonas koreensis</name>
    <dbReference type="NCBI Taxonomy" id="198620"/>
    <lineage>
        <taxon>Bacteria</taxon>
        <taxon>Pseudomonadati</taxon>
        <taxon>Pseudomonadota</taxon>
        <taxon>Gammaproteobacteria</taxon>
        <taxon>Pseudomonadales</taxon>
        <taxon>Pseudomonadaceae</taxon>
        <taxon>Pseudomonas</taxon>
    </lineage>
</organism>
<dbReference type="RefSeq" id="WP_301621669.1">
    <property type="nucleotide sequence ID" value="NZ_JAOSKY010000004.1"/>
</dbReference>
<evidence type="ECO:0000313" key="4">
    <source>
        <dbReference type="Proteomes" id="UP001139955"/>
    </source>
</evidence>